<dbReference type="PANTHER" id="PTHR24338">
    <property type="entry name" value="HOMEOBOX PROTEIN MSX"/>
    <property type="match status" value="1"/>
</dbReference>
<protein>
    <recommendedName>
        <fullName evidence="10">Homeobox domain-containing protein</fullName>
    </recommendedName>
</protein>
<dbReference type="InterPro" id="IPR017970">
    <property type="entry name" value="Homeobox_CS"/>
</dbReference>
<evidence type="ECO:0000256" key="9">
    <source>
        <dbReference type="SAM" id="MobiDB-lite"/>
    </source>
</evidence>
<comment type="caution">
    <text evidence="11">The sequence shown here is derived from an EMBL/GenBank/DDBJ whole genome shotgun (WGS) entry which is preliminary data.</text>
</comment>
<evidence type="ECO:0000313" key="11">
    <source>
        <dbReference type="EMBL" id="KAF7425284.1"/>
    </source>
</evidence>
<dbReference type="InterPro" id="IPR001356">
    <property type="entry name" value="HD"/>
</dbReference>
<dbReference type="CDD" id="cd00086">
    <property type="entry name" value="homeodomain"/>
    <property type="match status" value="1"/>
</dbReference>
<dbReference type="Gene3D" id="1.10.10.60">
    <property type="entry name" value="Homeodomain-like"/>
    <property type="match status" value="1"/>
</dbReference>
<keyword evidence="12" id="KW-1185">Reference proteome</keyword>
<dbReference type="AlphaFoldDB" id="A0A834P2I7"/>
<feature type="DNA-binding region" description="Homeobox" evidence="7">
    <location>
        <begin position="168"/>
        <end position="227"/>
    </location>
</feature>
<dbReference type="InterPro" id="IPR009057">
    <property type="entry name" value="Homeodomain-like_sf"/>
</dbReference>
<feature type="compositionally biased region" description="Basic and acidic residues" evidence="9">
    <location>
        <begin position="8"/>
        <end position="21"/>
    </location>
</feature>
<dbReference type="Proteomes" id="UP000600918">
    <property type="component" value="Unassembled WGS sequence"/>
</dbReference>
<dbReference type="GO" id="GO:0048598">
    <property type="term" value="P:embryonic morphogenesis"/>
    <property type="evidence" value="ECO:0007669"/>
    <property type="project" value="TreeGrafter"/>
</dbReference>
<organism evidence="11 12">
    <name type="scientific">Vespula pensylvanica</name>
    <name type="common">Western yellow jacket</name>
    <name type="synonym">Wasp</name>
    <dbReference type="NCBI Taxonomy" id="30213"/>
    <lineage>
        <taxon>Eukaryota</taxon>
        <taxon>Metazoa</taxon>
        <taxon>Ecdysozoa</taxon>
        <taxon>Arthropoda</taxon>
        <taxon>Hexapoda</taxon>
        <taxon>Insecta</taxon>
        <taxon>Pterygota</taxon>
        <taxon>Neoptera</taxon>
        <taxon>Endopterygota</taxon>
        <taxon>Hymenoptera</taxon>
        <taxon>Apocrita</taxon>
        <taxon>Aculeata</taxon>
        <taxon>Vespoidea</taxon>
        <taxon>Vespidae</taxon>
        <taxon>Vespinae</taxon>
        <taxon>Vespula</taxon>
    </lineage>
</organism>
<comment type="subcellular location">
    <subcellularLocation>
        <location evidence="1 7 8">Nucleus</location>
    </subcellularLocation>
</comment>
<evidence type="ECO:0000256" key="2">
    <source>
        <dbReference type="ARBA" id="ARBA00022473"/>
    </source>
</evidence>
<evidence type="ECO:0000256" key="3">
    <source>
        <dbReference type="ARBA" id="ARBA00023125"/>
    </source>
</evidence>
<evidence type="ECO:0000256" key="6">
    <source>
        <dbReference type="ARBA" id="ARBA00038425"/>
    </source>
</evidence>
<keyword evidence="5 7" id="KW-0539">Nucleus</keyword>
<keyword evidence="2" id="KW-0217">Developmental protein</keyword>
<evidence type="ECO:0000256" key="5">
    <source>
        <dbReference type="ARBA" id="ARBA00023242"/>
    </source>
</evidence>
<dbReference type="InterPro" id="IPR050674">
    <property type="entry name" value="Msh_Homeobox_Regulators"/>
</dbReference>
<dbReference type="GO" id="GO:0005634">
    <property type="term" value="C:nucleus"/>
    <property type="evidence" value="ECO:0007669"/>
    <property type="project" value="UniProtKB-SubCell"/>
</dbReference>
<dbReference type="Pfam" id="PF00046">
    <property type="entry name" value="Homeodomain"/>
    <property type="match status" value="1"/>
</dbReference>
<reference evidence="11" key="1">
    <citation type="journal article" date="2020" name="G3 (Bethesda)">
        <title>High-Quality Assemblies for Three Invasive Social Wasps from the &lt;i&gt;Vespula&lt;/i&gt; Genus.</title>
        <authorList>
            <person name="Harrop T.W.R."/>
            <person name="Guhlin J."/>
            <person name="McLaughlin G.M."/>
            <person name="Permina E."/>
            <person name="Stockwell P."/>
            <person name="Gilligan J."/>
            <person name="Le Lec M.F."/>
            <person name="Gruber M.A.M."/>
            <person name="Quinn O."/>
            <person name="Lovegrove M."/>
            <person name="Duncan E.J."/>
            <person name="Remnant E.J."/>
            <person name="Van Eeckhoven J."/>
            <person name="Graham B."/>
            <person name="Knapp R.A."/>
            <person name="Langford K.W."/>
            <person name="Kronenberg Z."/>
            <person name="Press M.O."/>
            <person name="Eacker S.M."/>
            <person name="Wilson-Rankin E.E."/>
            <person name="Purcell J."/>
            <person name="Lester P.J."/>
            <person name="Dearden P.K."/>
        </authorList>
    </citation>
    <scope>NUCLEOTIDE SEQUENCE</scope>
    <source>
        <strain evidence="11">Volc-1</strain>
    </source>
</reference>
<evidence type="ECO:0000256" key="7">
    <source>
        <dbReference type="PROSITE-ProRule" id="PRU00108"/>
    </source>
</evidence>
<evidence type="ECO:0000313" key="12">
    <source>
        <dbReference type="Proteomes" id="UP000600918"/>
    </source>
</evidence>
<name>A0A834P2I7_VESPE</name>
<keyword evidence="4 7" id="KW-0371">Homeobox</keyword>
<gene>
    <name evidence="11" type="ORF">H0235_007722</name>
</gene>
<proteinExistence type="inferred from homology"/>
<dbReference type="GO" id="GO:0000981">
    <property type="term" value="F:DNA-binding transcription factor activity, RNA polymerase II-specific"/>
    <property type="evidence" value="ECO:0007669"/>
    <property type="project" value="InterPro"/>
</dbReference>
<dbReference type="EMBL" id="JACSDY010000006">
    <property type="protein sequence ID" value="KAF7425284.1"/>
    <property type="molecule type" value="Genomic_DNA"/>
</dbReference>
<evidence type="ECO:0000256" key="4">
    <source>
        <dbReference type="ARBA" id="ARBA00023155"/>
    </source>
</evidence>
<dbReference type="SMART" id="SM00389">
    <property type="entry name" value="HOX"/>
    <property type="match status" value="1"/>
</dbReference>
<accession>A0A834P2I7</accession>
<comment type="similarity">
    <text evidence="6">Belongs to the Msh homeobox family.</text>
</comment>
<dbReference type="GO" id="GO:0000977">
    <property type="term" value="F:RNA polymerase II transcription regulatory region sequence-specific DNA binding"/>
    <property type="evidence" value="ECO:0007669"/>
    <property type="project" value="TreeGrafter"/>
</dbReference>
<keyword evidence="3 7" id="KW-0238">DNA-binding</keyword>
<dbReference type="PANTHER" id="PTHR24338:SF0">
    <property type="entry name" value="MUSCLE SEGMENTATION HOMEOBOX"/>
    <property type="match status" value="1"/>
</dbReference>
<feature type="region of interest" description="Disordered" evidence="9">
    <location>
        <begin position="1"/>
        <end position="21"/>
    </location>
</feature>
<dbReference type="PROSITE" id="PS00027">
    <property type="entry name" value="HOMEOBOX_1"/>
    <property type="match status" value="1"/>
</dbReference>
<feature type="domain" description="Homeobox" evidence="10">
    <location>
        <begin position="166"/>
        <end position="226"/>
    </location>
</feature>
<dbReference type="SUPFAM" id="SSF46689">
    <property type="entry name" value="Homeodomain-like"/>
    <property type="match status" value="1"/>
</dbReference>
<evidence type="ECO:0000256" key="8">
    <source>
        <dbReference type="RuleBase" id="RU000682"/>
    </source>
</evidence>
<dbReference type="PROSITE" id="PS50071">
    <property type="entry name" value="HOMEOBOX_2"/>
    <property type="match status" value="1"/>
</dbReference>
<evidence type="ECO:0000259" key="10">
    <source>
        <dbReference type="PROSITE" id="PS50071"/>
    </source>
</evidence>
<evidence type="ECO:0000256" key="1">
    <source>
        <dbReference type="ARBA" id="ARBA00004123"/>
    </source>
</evidence>
<sequence>MHCYKSMHTKEGQRSRSEKSDFSIARILSEDNDKDIVNSQDSYNRVNIVHQFHQVEDVTETIVHHENVIKVSNLESTCHFNSKLCQRRMNDQNSLGDRMINEDGTNEIQETAQSRSINAYEDVKKHEIAASYEETHRNELAWLQYTRYKPPKLPRRNLIGKNAKRRPGVHPRIPFSSFQLQVLEERYKKNAYLSRRDALDISTSLRLPQSRVKIWFQNRRARDRRESNNVMVVT</sequence>